<keyword evidence="3" id="KW-1185">Reference proteome</keyword>
<evidence type="ECO:0000313" key="3">
    <source>
        <dbReference type="Proteomes" id="UP001470230"/>
    </source>
</evidence>
<dbReference type="SUPFAM" id="SSF48403">
    <property type="entry name" value="Ankyrin repeat"/>
    <property type="match status" value="1"/>
</dbReference>
<organism evidence="2 3">
    <name type="scientific">Tritrichomonas musculus</name>
    <dbReference type="NCBI Taxonomy" id="1915356"/>
    <lineage>
        <taxon>Eukaryota</taxon>
        <taxon>Metamonada</taxon>
        <taxon>Parabasalia</taxon>
        <taxon>Tritrichomonadida</taxon>
        <taxon>Tritrichomonadidae</taxon>
        <taxon>Tritrichomonas</taxon>
    </lineage>
</organism>
<evidence type="ECO:0000259" key="1">
    <source>
        <dbReference type="Pfam" id="PF11929"/>
    </source>
</evidence>
<dbReference type="Gene3D" id="1.25.40.20">
    <property type="entry name" value="Ankyrin repeat-containing domain"/>
    <property type="match status" value="1"/>
</dbReference>
<comment type="caution">
    <text evidence="2">The sequence shown here is derived from an EMBL/GenBank/DDBJ whole genome shotgun (WGS) entry which is preliminary data.</text>
</comment>
<dbReference type="PANTHER" id="PTHR24159">
    <property type="match status" value="1"/>
</dbReference>
<evidence type="ECO:0000313" key="2">
    <source>
        <dbReference type="EMBL" id="KAK8863962.1"/>
    </source>
</evidence>
<dbReference type="InterPro" id="IPR020683">
    <property type="entry name" value="DUF3447"/>
</dbReference>
<dbReference type="InterPro" id="IPR036770">
    <property type="entry name" value="Ankyrin_rpt-contain_sf"/>
</dbReference>
<name>A0ABR2IK08_9EUKA</name>
<dbReference type="EMBL" id="JAPFFF010000017">
    <property type="protein sequence ID" value="KAK8863962.1"/>
    <property type="molecule type" value="Genomic_DNA"/>
</dbReference>
<dbReference type="InterPro" id="IPR002110">
    <property type="entry name" value="Ankyrin_rpt"/>
</dbReference>
<reference evidence="2 3" key="1">
    <citation type="submission" date="2024-04" db="EMBL/GenBank/DDBJ databases">
        <title>Tritrichomonas musculus Genome.</title>
        <authorList>
            <person name="Alves-Ferreira E."/>
            <person name="Grigg M."/>
            <person name="Lorenzi H."/>
            <person name="Galac M."/>
        </authorList>
    </citation>
    <scope>NUCLEOTIDE SEQUENCE [LARGE SCALE GENOMIC DNA]</scope>
    <source>
        <strain evidence="2 3">EAF2021</strain>
    </source>
</reference>
<accession>A0ABR2IK08</accession>
<dbReference type="SMART" id="SM00248">
    <property type="entry name" value="ANK"/>
    <property type="match status" value="6"/>
</dbReference>
<dbReference type="PANTHER" id="PTHR24159:SF5">
    <property type="entry name" value="ANK_REP_REGION DOMAIN-CONTAINING PROTEIN"/>
    <property type="match status" value="1"/>
</dbReference>
<proteinExistence type="predicted"/>
<gene>
    <name evidence="2" type="ORF">M9Y10_011656</name>
</gene>
<dbReference type="Proteomes" id="UP001470230">
    <property type="component" value="Unassembled WGS sequence"/>
</dbReference>
<protein>
    <recommendedName>
        <fullName evidence="1">DUF3447 domain-containing protein</fullName>
    </recommendedName>
</protein>
<sequence>MDKEEFILYWTEKLKPWAELQLKLSNISSIDEEMKKDISKIIPPIFYSTKKSLIILLQLTQGFLINEENNLDFYFSILEFLIPKIKEFLTSYEIFSIYHKTFNHILLWYYDHQLLDIETIIEVSKNDCDLFEYFIYDIKEHDEKIYEILNKRFDTQIHYHPLKNFKENREARINETPIAKAIRKDEIDEFQNIISLTNMNINSKIEFSLFESCSAVNYSGSMPSLLEYASFFGSIKIFKYLLLQNAEITSNIWEYAIHGNNYDIIHLIEGKHIPPHDCIINAIRYYRYDLFDYFIESQDIEITKNCINRAILNFNLTVLIDERFLSILYDDPNFSQEIDIEWTPLICSALKSYPIITEMLLSIQNINPNIYYRFESSTPIIISARNYCFENVKLLYEHPETNVNTLIGTDIYFVSAQIGDTRIINYILSNNHNIHDNIQSFDNDFITKKYKELNFEVFFNCLVISIQNIHLNAFKLFYNDPLFVQKENSFFYIIFMMAIQNEFWDCVKFIIHSQPDETFDAFMEKIMNLIPEKSTDSVEIIKKIFDDEKMNRKKD</sequence>
<feature type="domain" description="DUF3447" evidence="1">
    <location>
        <begin position="245"/>
        <end position="308"/>
    </location>
</feature>
<dbReference type="Pfam" id="PF11929">
    <property type="entry name" value="DUF3447"/>
    <property type="match status" value="1"/>
</dbReference>